<dbReference type="Pfam" id="PF07722">
    <property type="entry name" value="Peptidase_C26"/>
    <property type="match status" value="1"/>
</dbReference>
<proteinExistence type="predicted"/>
<dbReference type="RefSeq" id="WP_162008065.1">
    <property type="nucleotide sequence ID" value="NZ_CP045875.1"/>
</dbReference>
<dbReference type="AlphaFoldDB" id="A0A5Q2N2R7"/>
<keyword evidence="1" id="KW-0808">Transferase</keyword>
<dbReference type="CDD" id="cd01745">
    <property type="entry name" value="GATase1_2"/>
    <property type="match status" value="1"/>
</dbReference>
<dbReference type="EMBL" id="CP045875">
    <property type="protein sequence ID" value="QGG49107.1"/>
    <property type="molecule type" value="Genomic_DNA"/>
</dbReference>
<protein>
    <submittedName>
        <fullName evidence="1">Putative glutamine amidotransferase</fullName>
    </submittedName>
</protein>
<dbReference type="KEGG" id="hcv:FTV88_3032"/>
<dbReference type="InterPro" id="IPR011697">
    <property type="entry name" value="Peptidase_C26"/>
</dbReference>
<dbReference type="GO" id="GO:0016740">
    <property type="term" value="F:transferase activity"/>
    <property type="evidence" value="ECO:0007669"/>
    <property type="project" value="UniProtKB-KW"/>
</dbReference>
<dbReference type="Proteomes" id="UP000366051">
    <property type="component" value="Chromosome"/>
</dbReference>
<dbReference type="GO" id="GO:0005829">
    <property type="term" value="C:cytosol"/>
    <property type="evidence" value="ECO:0007669"/>
    <property type="project" value="TreeGrafter"/>
</dbReference>
<dbReference type="GO" id="GO:0033969">
    <property type="term" value="F:gamma-glutamyl-gamma-aminobutyrate hydrolase activity"/>
    <property type="evidence" value="ECO:0007669"/>
    <property type="project" value="TreeGrafter"/>
</dbReference>
<name>A0A5Q2N2R7_9FIRM</name>
<accession>A0A5Q2N2R7</accession>
<sequence>MKPLVLITPSFERGRLIVRREYLQALQEGGLLPWPISIEGIEEVESYCQQAQGLVLSGGGDVDPIYYHQQPHAALGEVDPERDRLDFAVLAQALQRKMPVLAICRGLQVLNIARGGTLIQDIPRQKPSALRHQQKSPRWHKSHNIDIVERSQLHQIYRNGTGQVNSFHHQAIDRLGKGLQAVAHSADGIVEAIEGQGESFIMAVQWHPEDLFRNDQEAKALFRLFAEACKQYKRCIFSQNGEA</sequence>
<dbReference type="Gene3D" id="3.40.50.880">
    <property type="match status" value="1"/>
</dbReference>
<dbReference type="PANTHER" id="PTHR43235">
    <property type="entry name" value="GLUTAMINE AMIDOTRANSFERASE PB2B2.05-RELATED"/>
    <property type="match status" value="1"/>
</dbReference>
<dbReference type="PANTHER" id="PTHR43235:SF1">
    <property type="entry name" value="GLUTAMINE AMIDOTRANSFERASE PB2B2.05-RELATED"/>
    <property type="match status" value="1"/>
</dbReference>
<evidence type="ECO:0000313" key="2">
    <source>
        <dbReference type="Proteomes" id="UP000366051"/>
    </source>
</evidence>
<organism evidence="1 2">
    <name type="scientific">Heliorestis convoluta</name>
    <dbReference type="NCBI Taxonomy" id="356322"/>
    <lineage>
        <taxon>Bacteria</taxon>
        <taxon>Bacillati</taxon>
        <taxon>Bacillota</taxon>
        <taxon>Clostridia</taxon>
        <taxon>Eubacteriales</taxon>
        <taxon>Heliobacteriaceae</taxon>
        <taxon>Heliorestis</taxon>
    </lineage>
</organism>
<dbReference type="GO" id="GO:0006598">
    <property type="term" value="P:polyamine catabolic process"/>
    <property type="evidence" value="ECO:0007669"/>
    <property type="project" value="TreeGrafter"/>
</dbReference>
<keyword evidence="2" id="KW-1185">Reference proteome</keyword>
<dbReference type="InterPro" id="IPR044668">
    <property type="entry name" value="PuuD-like"/>
</dbReference>
<dbReference type="PROSITE" id="PS51273">
    <property type="entry name" value="GATASE_TYPE_1"/>
    <property type="match status" value="1"/>
</dbReference>
<reference evidence="2" key="1">
    <citation type="submission" date="2019-11" db="EMBL/GenBank/DDBJ databases">
        <title>Genome sequence of Heliorestis convoluta strain HH, an alkaliphilic and minimalistic phototrophic bacterium from a soda lake in Egypt.</title>
        <authorList>
            <person name="Dewey E.D."/>
            <person name="Stokes L.M."/>
            <person name="Burchell B.M."/>
            <person name="Shaffer K.N."/>
            <person name="Huntington A.M."/>
            <person name="Baker J.M."/>
            <person name="Nadendla S."/>
            <person name="Giglio M.G."/>
            <person name="Touchman J.W."/>
            <person name="Blankenship R.E."/>
            <person name="Madigan M.T."/>
            <person name="Sattley W.M."/>
        </authorList>
    </citation>
    <scope>NUCLEOTIDE SEQUENCE [LARGE SCALE GENOMIC DNA]</scope>
    <source>
        <strain evidence="2">HH</strain>
    </source>
</reference>
<evidence type="ECO:0000313" key="1">
    <source>
        <dbReference type="EMBL" id="QGG49107.1"/>
    </source>
</evidence>
<dbReference type="InterPro" id="IPR029062">
    <property type="entry name" value="Class_I_gatase-like"/>
</dbReference>
<dbReference type="SUPFAM" id="SSF52317">
    <property type="entry name" value="Class I glutamine amidotransferase-like"/>
    <property type="match status" value="1"/>
</dbReference>
<gene>
    <name evidence="1" type="ORF">FTV88_3032</name>
</gene>
<keyword evidence="1" id="KW-0315">Glutamine amidotransferase</keyword>